<keyword evidence="11" id="KW-1185">Reference proteome</keyword>
<evidence type="ECO:0000256" key="5">
    <source>
        <dbReference type="ARBA" id="ARBA00050406"/>
    </source>
</evidence>
<organism evidence="11 12">
    <name type="scientific">Hyalella azteca</name>
    <name type="common">Amphipod</name>
    <dbReference type="NCBI Taxonomy" id="294128"/>
    <lineage>
        <taxon>Eukaryota</taxon>
        <taxon>Metazoa</taxon>
        <taxon>Ecdysozoa</taxon>
        <taxon>Arthropoda</taxon>
        <taxon>Crustacea</taxon>
        <taxon>Multicrustacea</taxon>
        <taxon>Malacostraca</taxon>
        <taxon>Eumalacostraca</taxon>
        <taxon>Peracarida</taxon>
        <taxon>Amphipoda</taxon>
        <taxon>Senticaudata</taxon>
        <taxon>Talitrida</taxon>
        <taxon>Talitroidea</taxon>
        <taxon>Hyalellidae</taxon>
        <taxon>Hyalella</taxon>
    </lineage>
</organism>
<dbReference type="Proteomes" id="UP000694843">
    <property type="component" value="Unplaced"/>
</dbReference>
<dbReference type="GO" id="GO:0046491">
    <property type="term" value="P:L-methylmalonyl-CoA metabolic process"/>
    <property type="evidence" value="ECO:0007669"/>
    <property type="project" value="TreeGrafter"/>
</dbReference>
<keyword evidence="4" id="KW-0170">Cobalt</keyword>
<evidence type="ECO:0000256" key="8">
    <source>
        <dbReference type="ARBA" id="ARBA00071337"/>
    </source>
</evidence>
<dbReference type="OrthoDB" id="16820at2759"/>
<dbReference type="InterPro" id="IPR051785">
    <property type="entry name" value="MMCE/EMCE_epimerase"/>
</dbReference>
<dbReference type="InterPro" id="IPR037523">
    <property type="entry name" value="VOC_core"/>
</dbReference>
<keyword evidence="2" id="KW-0479">Metal-binding</keyword>
<dbReference type="EC" id="5.1.99.1" evidence="7"/>
<protein>
    <recommendedName>
        <fullName evidence="8">Methylmalonyl-CoA epimerase, mitochondrial</fullName>
        <ecNumber evidence="7">5.1.99.1</ecNumber>
    </recommendedName>
    <alternativeName>
        <fullName evidence="9">DL-methylmalonyl-CoA racemase</fullName>
    </alternativeName>
</protein>
<evidence type="ECO:0000256" key="7">
    <source>
        <dbReference type="ARBA" id="ARBA00066411"/>
    </source>
</evidence>
<dbReference type="FunFam" id="3.10.180.10:FF:000003">
    <property type="entry name" value="Methylmalonyl-CoA epimerase, mitochondrial"/>
    <property type="match status" value="1"/>
</dbReference>
<dbReference type="RefSeq" id="XP_018020276.1">
    <property type="nucleotide sequence ID" value="XM_018164787.2"/>
</dbReference>
<dbReference type="PANTHER" id="PTHR43048:SF3">
    <property type="entry name" value="METHYLMALONYL-COA EPIMERASE, MITOCHONDRIAL"/>
    <property type="match status" value="1"/>
</dbReference>
<dbReference type="KEGG" id="hazt:108676670"/>
<dbReference type="NCBIfam" id="TIGR03081">
    <property type="entry name" value="metmalonyl_epim"/>
    <property type="match status" value="1"/>
</dbReference>
<evidence type="ECO:0000256" key="3">
    <source>
        <dbReference type="ARBA" id="ARBA00023235"/>
    </source>
</evidence>
<dbReference type="SUPFAM" id="SSF54593">
    <property type="entry name" value="Glyoxalase/Bleomycin resistance protein/Dihydroxybiphenyl dioxygenase"/>
    <property type="match status" value="1"/>
</dbReference>
<dbReference type="AlphaFoldDB" id="A0A8B7P5B5"/>
<proteinExistence type="inferred from homology"/>
<dbReference type="OMA" id="WIRAFRI"/>
<dbReference type="InterPro" id="IPR017515">
    <property type="entry name" value="MeMalonyl-CoA_epimerase"/>
</dbReference>
<dbReference type="CDD" id="cd07249">
    <property type="entry name" value="MMCE"/>
    <property type="match status" value="1"/>
</dbReference>
<evidence type="ECO:0000256" key="6">
    <source>
        <dbReference type="ARBA" id="ARBA00053742"/>
    </source>
</evidence>
<sequence>MFSAGADVFIRCLKCVSVSKQIRSLMQWSFQASVHKQPVSDIFSTYGSHATGRAASSLCPPSMLCHQPARSLSDSPVWKLGRLNHIAIAVPDLQAAASFYQDVLGARVSDPQALPEHGVTTVFVELSNTKLELLHPLGDASPIAKFLQRNAAGGLHHVCLEVSDIEAAVETVRASGVRCLAKTTSIGAHGKPVMFLHPADCHGVLVELEQE</sequence>
<evidence type="ECO:0000256" key="4">
    <source>
        <dbReference type="ARBA" id="ARBA00023285"/>
    </source>
</evidence>
<comment type="function">
    <text evidence="6">Methylmalonyl-CoA epimerase involved in propionyl-CoA metabolism.</text>
</comment>
<dbReference type="Pfam" id="PF13669">
    <property type="entry name" value="Glyoxalase_4"/>
    <property type="match status" value="1"/>
</dbReference>
<evidence type="ECO:0000256" key="1">
    <source>
        <dbReference type="ARBA" id="ARBA00009308"/>
    </source>
</evidence>
<evidence type="ECO:0000313" key="12">
    <source>
        <dbReference type="RefSeq" id="XP_018020276.1"/>
    </source>
</evidence>
<dbReference type="InterPro" id="IPR029068">
    <property type="entry name" value="Glyas_Bleomycin-R_OHBP_Dase"/>
</dbReference>
<gene>
    <name evidence="12" type="primary">LOC108676670</name>
</gene>
<name>A0A8B7P5B5_HYAAZ</name>
<evidence type="ECO:0000256" key="9">
    <source>
        <dbReference type="ARBA" id="ARBA00081771"/>
    </source>
</evidence>
<reference evidence="12" key="1">
    <citation type="submission" date="2025-08" db="UniProtKB">
        <authorList>
            <consortium name="RefSeq"/>
        </authorList>
    </citation>
    <scope>IDENTIFICATION</scope>
    <source>
        <tissue evidence="12">Whole organism</tissue>
    </source>
</reference>
<evidence type="ECO:0000313" key="11">
    <source>
        <dbReference type="Proteomes" id="UP000694843"/>
    </source>
</evidence>
<dbReference type="GO" id="GO:0046872">
    <property type="term" value="F:metal ion binding"/>
    <property type="evidence" value="ECO:0007669"/>
    <property type="project" value="UniProtKB-KW"/>
</dbReference>
<comment type="catalytic activity">
    <reaction evidence="5">
        <text>(R)-methylmalonyl-CoA = (S)-methylmalonyl-CoA</text>
        <dbReference type="Rhea" id="RHEA:20553"/>
        <dbReference type="ChEBI" id="CHEBI:57326"/>
        <dbReference type="ChEBI" id="CHEBI:57327"/>
        <dbReference type="EC" id="5.1.99.1"/>
    </reaction>
    <physiologicalReaction direction="right-to-left" evidence="5">
        <dbReference type="Rhea" id="RHEA:20555"/>
    </physiologicalReaction>
</comment>
<dbReference type="GeneID" id="108676670"/>
<dbReference type="Gene3D" id="3.10.180.10">
    <property type="entry name" value="2,3-Dihydroxybiphenyl 1,2-Dioxygenase, domain 1"/>
    <property type="match status" value="1"/>
</dbReference>
<evidence type="ECO:0000259" key="10">
    <source>
        <dbReference type="PROSITE" id="PS51819"/>
    </source>
</evidence>
<evidence type="ECO:0000256" key="2">
    <source>
        <dbReference type="ARBA" id="ARBA00022723"/>
    </source>
</evidence>
<comment type="similarity">
    <text evidence="1">Belongs to the methylmalonyl-CoA epimerase family.</text>
</comment>
<dbReference type="GO" id="GO:0004493">
    <property type="term" value="F:methylmalonyl-CoA epimerase activity"/>
    <property type="evidence" value="ECO:0007669"/>
    <property type="project" value="UniProtKB-EC"/>
</dbReference>
<feature type="domain" description="VOC" evidence="10">
    <location>
        <begin position="82"/>
        <end position="211"/>
    </location>
</feature>
<keyword evidence="3" id="KW-0413">Isomerase</keyword>
<dbReference type="PANTHER" id="PTHR43048">
    <property type="entry name" value="METHYLMALONYL-COA EPIMERASE"/>
    <property type="match status" value="1"/>
</dbReference>
<accession>A0A8B7P5B5</accession>
<dbReference type="PROSITE" id="PS51819">
    <property type="entry name" value="VOC"/>
    <property type="match status" value="1"/>
</dbReference>